<evidence type="ECO:0000256" key="2">
    <source>
        <dbReference type="ARBA" id="ARBA00022679"/>
    </source>
</evidence>
<accession>A0A5J4WS39</accession>
<gene>
    <name evidence="12" type="ORF">EZS28_007564</name>
    <name evidence="13" type="ORF">EZS28_007571</name>
</gene>
<evidence type="ECO:0000256" key="1">
    <source>
        <dbReference type="ARBA" id="ARBA00004127"/>
    </source>
</evidence>
<evidence type="ECO:0000313" key="13">
    <source>
        <dbReference type="EMBL" id="KAA6396909.1"/>
    </source>
</evidence>
<dbReference type="EMBL" id="SNRW01001314">
    <property type="protein sequence ID" value="KAA6396902.1"/>
    <property type="molecule type" value="Genomic_DNA"/>
</dbReference>
<dbReference type="EMBL" id="SNRW01001314">
    <property type="protein sequence ID" value="KAA6396909.1"/>
    <property type="molecule type" value="Genomic_DNA"/>
</dbReference>
<comment type="similarity">
    <text evidence="10">Belongs to the DHHC palmitoyltransferase family.</text>
</comment>
<comment type="catalytic activity">
    <reaction evidence="9 10">
        <text>L-cysteinyl-[protein] + hexadecanoyl-CoA = S-hexadecanoyl-L-cysteinyl-[protein] + CoA</text>
        <dbReference type="Rhea" id="RHEA:36683"/>
        <dbReference type="Rhea" id="RHEA-COMP:10131"/>
        <dbReference type="Rhea" id="RHEA-COMP:11032"/>
        <dbReference type="ChEBI" id="CHEBI:29950"/>
        <dbReference type="ChEBI" id="CHEBI:57287"/>
        <dbReference type="ChEBI" id="CHEBI:57379"/>
        <dbReference type="ChEBI" id="CHEBI:74151"/>
        <dbReference type="EC" id="2.3.1.225"/>
    </reaction>
</comment>
<feature type="transmembrane region" description="Helical" evidence="10">
    <location>
        <begin position="80"/>
        <end position="100"/>
    </location>
</feature>
<evidence type="ECO:0000256" key="7">
    <source>
        <dbReference type="ARBA" id="ARBA00023288"/>
    </source>
</evidence>
<dbReference type="GO" id="GO:0019706">
    <property type="term" value="F:protein-cysteine S-palmitoyltransferase activity"/>
    <property type="evidence" value="ECO:0007669"/>
    <property type="project" value="UniProtKB-EC"/>
</dbReference>
<dbReference type="PANTHER" id="PTHR22883:SF43">
    <property type="entry name" value="PALMITOYLTRANSFERASE APP"/>
    <property type="match status" value="1"/>
</dbReference>
<dbReference type="OrthoDB" id="4096362at2759"/>
<evidence type="ECO:0000313" key="12">
    <source>
        <dbReference type="EMBL" id="KAA6396902.1"/>
    </source>
</evidence>
<evidence type="ECO:0000256" key="4">
    <source>
        <dbReference type="ARBA" id="ARBA00022989"/>
    </source>
</evidence>
<keyword evidence="6" id="KW-0564">Palmitate</keyword>
<dbReference type="PROSITE" id="PS50216">
    <property type="entry name" value="DHHC"/>
    <property type="match status" value="1"/>
</dbReference>
<sequence length="305" mass="34747">MSREGSQTDNIQHSIAVFSRSKRPIRKYHAWPGNISFHLRGHLQLGYGRCTCLIGLILTILPFILFLSFALPLLQESARSGMYVFCSILLAIILMLMFLTSCTDPGIIDRYTTTYDEYLEMISKIPADQPRSSWPRFCETCMTARSARGPFLGVCIGKRNYLYFYVYLICVNASSVTLIIIAGFCFVNAGLKYINEQGTINPEYLLEYMIRTIVCGFVMIYSFAALCVLLPLFIFHTLLIARNKTSREQSLNIHGSVNPFNMGCFHNCGQFMCQSRRESVNFLEKLTVDHPLLMLEEKGRQIAKV</sequence>
<evidence type="ECO:0000256" key="8">
    <source>
        <dbReference type="ARBA" id="ARBA00023315"/>
    </source>
</evidence>
<feature type="transmembrane region" description="Helical" evidence="10">
    <location>
        <begin position="162"/>
        <end position="189"/>
    </location>
</feature>
<dbReference type="EC" id="2.3.1.225" evidence="10"/>
<feature type="domain" description="Palmitoyltransferase DHHC" evidence="11">
    <location>
        <begin position="129"/>
        <end position="249"/>
    </location>
</feature>
<keyword evidence="2 10" id="KW-0808">Transferase</keyword>
<dbReference type="GO" id="GO:0005794">
    <property type="term" value="C:Golgi apparatus"/>
    <property type="evidence" value="ECO:0007669"/>
    <property type="project" value="TreeGrafter"/>
</dbReference>
<comment type="caution">
    <text evidence="13">The sequence shown here is derived from an EMBL/GenBank/DDBJ whole genome shotgun (WGS) entry which is preliminary data.</text>
</comment>
<comment type="domain">
    <text evidence="10">The DHHC domain is required for palmitoyltransferase activity.</text>
</comment>
<evidence type="ECO:0000259" key="11">
    <source>
        <dbReference type="Pfam" id="PF01529"/>
    </source>
</evidence>
<dbReference type="PANTHER" id="PTHR22883">
    <property type="entry name" value="ZINC FINGER DHHC DOMAIN CONTAINING PROTEIN"/>
    <property type="match status" value="1"/>
</dbReference>
<dbReference type="Proteomes" id="UP000324800">
    <property type="component" value="Unassembled WGS sequence"/>
</dbReference>
<dbReference type="GO" id="GO:0005783">
    <property type="term" value="C:endoplasmic reticulum"/>
    <property type="evidence" value="ECO:0007669"/>
    <property type="project" value="TreeGrafter"/>
</dbReference>
<keyword evidence="4 10" id="KW-1133">Transmembrane helix</keyword>
<dbReference type="GO" id="GO:0006612">
    <property type="term" value="P:protein targeting to membrane"/>
    <property type="evidence" value="ECO:0007669"/>
    <property type="project" value="TreeGrafter"/>
</dbReference>
<name>A0A5J4WS39_9EUKA</name>
<keyword evidence="7" id="KW-0449">Lipoprotein</keyword>
<keyword evidence="3 10" id="KW-0812">Transmembrane</keyword>
<evidence type="ECO:0000256" key="10">
    <source>
        <dbReference type="RuleBase" id="RU079119"/>
    </source>
</evidence>
<dbReference type="Pfam" id="PF01529">
    <property type="entry name" value="DHHC"/>
    <property type="match status" value="1"/>
</dbReference>
<dbReference type="InterPro" id="IPR001594">
    <property type="entry name" value="Palmitoyltrfase_DHHC"/>
</dbReference>
<dbReference type="InterPro" id="IPR039859">
    <property type="entry name" value="PFA4/ZDH16/20/ERF2-like"/>
</dbReference>
<proteinExistence type="inferred from homology"/>
<reference evidence="13 14" key="1">
    <citation type="submission" date="2019-03" db="EMBL/GenBank/DDBJ databases">
        <title>Single cell metagenomics reveals metabolic interactions within the superorganism composed of flagellate Streblomastix strix and complex community of Bacteroidetes bacteria on its surface.</title>
        <authorList>
            <person name="Treitli S.C."/>
            <person name="Kolisko M."/>
            <person name="Husnik F."/>
            <person name="Keeling P."/>
            <person name="Hampl V."/>
        </authorList>
    </citation>
    <scope>NUCLEOTIDE SEQUENCE [LARGE SCALE GENOMIC DNA]</scope>
    <source>
        <strain evidence="13">ST1C</strain>
    </source>
</reference>
<keyword evidence="8 10" id="KW-0012">Acyltransferase</keyword>
<evidence type="ECO:0000313" key="14">
    <source>
        <dbReference type="Proteomes" id="UP000324800"/>
    </source>
</evidence>
<feature type="transmembrane region" description="Helical" evidence="10">
    <location>
        <begin position="50"/>
        <end position="74"/>
    </location>
</feature>
<evidence type="ECO:0000256" key="3">
    <source>
        <dbReference type="ARBA" id="ARBA00022692"/>
    </source>
</evidence>
<dbReference type="AlphaFoldDB" id="A0A5J4WS39"/>
<comment type="subcellular location">
    <subcellularLocation>
        <location evidence="1">Endomembrane system</location>
        <topology evidence="1">Multi-pass membrane protein</topology>
    </subcellularLocation>
</comment>
<protein>
    <recommendedName>
        <fullName evidence="10">Palmitoyltransferase</fullName>
        <ecNumber evidence="10">2.3.1.225</ecNumber>
    </recommendedName>
</protein>
<evidence type="ECO:0000256" key="9">
    <source>
        <dbReference type="ARBA" id="ARBA00048048"/>
    </source>
</evidence>
<evidence type="ECO:0000256" key="6">
    <source>
        <dbReference type="ARBA" id="ARBA00023139"/>
    </source>
</evidence>
<evidence type="ECO:0000256" key="5">
    <source>
        <dbReference type="ARBA" id="ARBA00023136"/>
    </source>
</evidence>
<keyword evidence="5 10" id="KW-0472">Membrane</keyword>
<feature type="transmembrane region" description="Helical" evidence="10">
    <location>
        <begin position="209"/>
        <end position="241"/>
    </location>
</feature>
<organism evidence="13 14">
    <name type="scientific">Streblomastix strix</name>
    <dbReference type="NCBI Taxonomy" id="222440"/>
    <lineage>
        <taxon>Eukaryota</taxon>
        <taxon>Metamonada</taxon>
        <taxon>Preaxostyla</taxon>
        <taxon>Oxymonadida</taxon>
        <taxon>Streblomastigidae</taxon>
        <taxon>Streblomastix</taxon>
    </lineage>
</organism>